<proteinExistence type="predicted"/>
<reference evidence="1 2" key="1">
    <citation type="submission" date="2022-08" db="EMBL/GenBank/DDBJ databases">
        <title>Reclassification of Massilia species as members of the genera Telluria, Duganella, Pseudoduganella, Mokoshia gen. nov. and Zemynaea gen. nov. using orthogonal and non-orthogonal genome-based approaches.</title>
        <authorList>
            <person name="Bowman J.P."/>
        </authorList>
    </citation>
    <scope>NUCLEOTIDE SEQUENCE [LARGE SCALE GENOMIC DNA]</scope>
    <source>
        <strain evidence="1 2">JCM 31316</strain>
    </source>
</reference>
<gene>
    <name evidence="1" type="ORF">NX784_18465</name>
</gene>
<dbReference type="Proteomes" id="UP001204151">
    <property type="component" value="Unassembled WGS sequence"/>
</dbReference>
<comment type="caution">
    <text evidence="1">The sequence shown here is derived from an EMBL/GenBank/DDBJ whole genome shotgun (WGS) entry which is preliminary data.</text>
</comment>
<evidence type="ECO:0000313" key="1">
    <source>
        <dbReference type="EMBL" id="MCS0583579.1"/>
    </source>
</evidence>
<name>A0ABT1ZVC5_9BURK</name>
<accession>A0ABT1ZVC5</accession>
<organism evidence="1 2">
    <name type="scientific">Massilia pinisoli</name>
    <dbReference type="NCBI Taxonomy" id="1772194"/>
    <lineage>
        <taxon>Bacteria</taxon>
        <taxon>Pseudomonadati</taxon>
        <taxon>Pseudomonadota</taxon>
        <taxon>Betaproteobacteria</taxon>
        <taxon>Burkholderiales</taxon>
        <taxon>Oxalobacteraceae</taxon>
        <taxon>Telluria group</taxon>
        <taxon>Massilia</taxon>
    </lineage>
</organism>
<sequence length="158" mass="16994">MELFAIGISVKIIAHAATVRAFPLLPFKPIRVCRAWRNGKDIQSVTGVGAQVADYSGNTGDLACSTTIDVSADRDGLARGMFRLSAGAYADNFASSSVTGPWSWPSPGMPERSSGSYGRQFAEPTTVGFSTFLFPYIRGGAWDRQQCLRTSFRTVSNG</sequence>
<dbReference type="RefSeq" id="WP_258818164.1">
    <property type="nucleotide sequence ID" value="NZ_JANUGW010000014.1"/>
</dbReference>
<evidence type="ECO:0000313" key="2">
    <source>
        <dbReference type="Proteomes" id="UP001204151"/>
    </source>
</evidence>
<dbReference type="EMBL" id="JANUGW010000014">
    <property type="protein sequence ID" value="MCS0583579.1"/>
    <property type="molecule type" value="Genomic_DNA"/>
</dbReference>
<keyword evidence="2" id="KW-1185">Reference proteome</keyword>
<protein>
    <submittedName>
        <fullName evidence="1">Uncharacterized protein</fullName>
    </submittedName>
</protein>